<evidence type="ECO:0000256" key="3">
    <source>
        <dbReference type="ARBA" id="ARBA00022723"/>
    </source>
</evidence>
<dbReference type="STRING" id="536019.Mesop_1515"/>
<dbReference type="PANTHER" id="PTHR30457">
    <property type="entry name" value="5'-NUCLEOTIDASE SURE"/>
    <property type="match status" value="1"/>
</dbReference>
<keyword evidence="4 5" id="KW-0378">Hydrolase</keyword>
<feature type="binding site" evidence="5">
    <location>
        <position position="9"/>
    </location>
    <ligand>
        <name>a divalent metal cation</name>
        <dbReference type="ChEBI" id="CHEBI:60240"/>
    </ligand>
</feature>
<evidence type="ECO:0000313" key="7">
    <source>
        <dbReference type="EMBL" id="AEH85997.1"/>
    </source>
</evidence>
<dbReference type="InterPro" id="IPR030048">
    <property type="entry name" value="SurE"/>
</dbReference>
<dbReference type="HOGENOM" id="CLU_045192_1_2_5"/>
<dbReference type="Proteomes" id="UP000001623">
    <property type="component" value="Chromosome"/>
</dbReference>
<keyword evidence="5" id="KW-0547">Nucleotide-binding</keyword>
<sequence length="252" mass="27399">MRILICNDDGIEAPGLARLVNAVTGLSDDVWVVAPDGKRTAAGSSLTIARPLTMRRVKPNWYSCSGTPADCVVSAMTWLFADEKKPDLVLSGVNDGRNVAEDLAYSGTLGIAREATFWGVPAIGFSRVKNPDFTDGDDHWLGTLIASLWQSRGDWTSEGHWLSVNLPTSLPAEIRQPRIGRDKIGRTAEILESDADRTVITVPRGRAHASEPGDENAAIDAGFVSINRLNWFGETRLDERFLDGIPSQRQAG</sequence>
<comment type="subcellular location">
    <subcellularLocation>
        <location evidence="5">Cytoplasm</location>
    </subcellularLocation>
</comment>
<dbReference type="GO" id="GO:0046872">
    <property type="term" value="F:metal ion binding"/>
    <property type="evidence" value="ECO:0007669"/>
    <property type="project" value="UniProtKB-UniRule"/>
</dbReference>
<dbReference type="EC" id="3.1.3.5" evidence="5"/>
<evidence type="ECO:0000256" key="5">
    <source>
        <dbReference type="HAMAP-Rule" id="MF_00060"/>
    </source>
</evidence>
<protein>
    <recommendedName>
        <fullName evidence="5">5'-nucleotidase SurE</fullName>
        <ecNumber evidence="5">3.1.3.5</ecNumber>
    </recommendedName>
    <alternativeName>
        <fullName evidence="5">Nucleoside 5'-monophosphate phosphohydrolase</fullName>
    </alternativeName>
</protein>
<keyword evidence="5" id="KW-0963">Cytoplasm</keyword>
<feature type="binding site" evidence="5">
    <location>
        <position position="8"/>
    </location>
    <ligand>
        <name>a divalent metal cation</name>
        <dbReference type="ChEBI" id="CHEBI:60240"/>
    </ligand>
</feature>
<evidence type="ECO:0000256" key="1">
    <source>
        <dbReference type="ARBA" id="ARBA00000815"/>
    </source>
</evidence>
<dbReference type="HAMAP" id="MF_00060">
    <property type="entry name" value="SurE"/>
    <property type="match status" value="1"/>
</dbReference>
<evidence type="ECO:0000259" key="6">
    <source>
        <dbReference type="Pfam" id="PF01975"/>
    </source>
</evidence>
<dbReference type="Gene3D" id="3.40.1210.10">
    <property type="entry name" value="Survival protein SurE-like phosphatase/nucleotidase"/>
    <property type="match status" value="1"/>
</dbReference>
<comment type="caution">
    <text evidence="5">Lacks conserved residue(s) required for the propagation of feature annotation.</text>
</comment>
<dbReference type="InterPro" id="IPR002828">
    <property type="entry name" value="SurE-like_Pase/nucleotidase"/>
</dbReference>
<feature type="binding site" evidence="5">
    <location>
        <position position="94"/>
    </location>
    <ligand>
        <name>a divalent metal cation</name>
        <dbReference type="ChEBI" id="CHEBI:60240"/>
    </ligand>
</feature>
<feature type="domain" description="Survival protein SurE-like phosphatase/nucleotidase" evidence="6">
    <location>
        <begin position="3"/>
        <end position="180"/>
    </location>
</feature>
<evidence type="ECO:0000256" key="2">
    <source>
        <dbReference type="ARBA" id="ARBA00011062"/>
    </source>
</evidence>
<dbReference type="SUPFAM" id="SSF64167">
    <property type="entry name" value="SurE-like"/>
    <property type="match status" value="1"/>
</dbReference>
<dbReference type="GO" id="GO:0005737">
    <property type="term" value="C:cytoplasm"/>
    <property type="evidence" value="ECO:0007669"/>
    <property type="project" value="UniProtKB-SubCell"/>
</dbReference>
<evidence type="ECO:0000313" key="8">
    <source>
        <dbReference type="Proteomes" id="UP000001623"/>
    </source>
</evidence>
<dbReference type="RefSeq" id="WP_013892728.1">
    <property type="nucleotide sequence ID" value="NC_015675.1"/>
</dbReference>
<dbReference type="PANTHER" id="PTHR30457:SF0">
    <property type="entry name" value="PHOSPHATASE, PUTATIVE (AFU_ORTHOLOGUE AFUA_4G01070)-RELATED"/>
    <property type="match status" value="1"/>
</dbReference>
<dbReference type="InterPro" id="IPR036523">
    <property type="entry name" value="SurE-like_sf"/>
</dbReference>
<comment type="catalytic activity">
    <reaction evidence="1 5">
        <text>a ribonucleoside 5'-phosphate + H2O = a ribonucleoside + phosphate</text>
        <dbReference type="Rhea" id="RHEA:12484"/>
        <dbReference type="ChEBI" id="CHEBI:15377"/>
        <dbReference type="ChEBI" id="CHEBI:18254"/>
        <dbReference type="ChEBI" id="CHEBI:43474"/>
        <dbReference type="ChEBI" id="CHEBI:58043"/>
        <dbReference type="EC" id="3.1.3.5"/>
    </reaction>
</comment>
<comment type="cofactor">
    <cofactor evidence="5">
        <name>a divalent metal cation</name>
        <dbReference type="ChEBI" id="CHEBI:60240"/>
    </cofactor>
    <text evidence="5">Binds 1 divalent metal cation per subunit.</text>
</comment>
<reference evidence="7 8" key="1">
    <citation type="submission" date="2010-10" db="EMBL/GenBank/DDBJ databases">
        <title>Complete sequence of Mesorhizobium opportunistum WSM2075.</title>
        <authorList>
            <consortium name="US DOE Joint Genome Institute"/>
            <person name="Lucas S."/>
            <person name="Copeland A."/>
            <person name="Lapidus A."/>
            <person name="Cheng J.-F."/>
            <person name="Bruce D."/>
            <person name="Goodwin L."/>
            <person name="Pitluck S."/>
            <person name="Chertkov O."/>
            <person name="Misra M."/>
            <person name="Detter J.C."/>
            <person name="Han C."/>
            <person name="Tapia R."/>
            <person name="Land M."/>
            <person name="Hauser L."/>
            <person name="Kyrpides N."/>
            <person name="Ovchinnikova G."/>
            <person name="Mavrommatis K.M."/>
            <person name="Tiwari R.P."/>
            <person name="Howieson J.G."/>
            <person name="O'Hara G.W."/>
            <person name="Nandasena K.G."/>
            <person name="Woyke T."/>
        </authorList>
    </citation>
    <scope>NUCLEOTIDE SEQUENCE [LARGE SCALE GENOMIC DNA]</scope>
    <source>
        <strain evidence="8">LMG 24607 / HAMBI 3007 / WSM2075</strain>
    </source>
</reference>
<dbReference type="eggNOG" id="COG0496">
    <property type="taxonomic scope" value="Bacteria"/>
</dbReference>
<gene>
    <name evidence="5" type="primary">surE</name>
    <name evidence="7" type="ordered locus">Mesop_1515</name>
</gene>
<comment type="function">
    <text evidence="5">Nucleotidase that shows phosphatase activity on nucleoside 5'-monophosphates.</text>
</comment>
<dbReference type="GO" id="GO:0000166">
    <property type="term" value="F:nucleotide binding"/>
    <property type="evidence" value="ECO:0007669"/>
    <property type="project" value="UniProtKB-KW"/>
</dbReference>
<accession>F7Y1U1</accession>
<dbReference type="GO" id="GO:0008253">
    <property type="term" value="F:5'-nucleotidase activity"/>
    <property type="evidence" value="ECO:0007669"/>
    <property type="project" value="UniProtKB-UniRule"/>
</dbReference>
<dbReference type="EMBL" id="CP002279">
    <property type="protein sequence ID" value="AEH85997.1"/>
    <property type="molecule type" value="Genomic_DNA"/>
</dbReference>
<evidence type="ECO:0000256" key="4">
    <source>
        <dbReference type="ARBA" id="ARBA00022801"/>
    </source>
</evidence>
<dbReference type="AlphaFoldDB" id="F7Y1U1"/>
<organism evidence="7 8">
    <name type="scientific">Mesorhizobium opportunistum (strain LMG 24607 / HAMBI 3007 / WSM2075)</name>
    <dbReference type="NCBI Taxonomy" id="536019"/>
    <lineage>
        <taxon>Bacteria</taxon>
        <taxon>Pseudomonadati</taxon>
        <taxon>Pseudomonadota</taxon>
        <taxon>Alphaproteobacteria</taxon>
        <taxon>Hyphomicrobiales</taxon>
        <taxon>Phyllobacteriaceae</taxon>
        <taxon>Mesorhizobium</taxon>
    </lineage>
</organism>
<name>F7Y1U1_MESOW</name>
<keyword evidence="3 5" id="KW-0479">Metal-binding</keyword>
<dbReference type="Pfam" id="PF01975">
    <property type="entry name" value="SurE"/>
    <property type="match status" value="1"/>
</dbReference>
<comment type="similarity">
    <text evidence="2 5">Belongs to the SurE nucleotidase family.</text>
</comment>
<dbReference type="KEGG" id="mop:Mesop_1515"/>
<proteinExistence type="inferred from homology"/>